<dbReference type="Gene3D" id="3.30.70.1380">
    <property type="entry name" value="Transcriptional regulatory protein pf0864 domain like"/>
    <property type="match status" value="1"/>
</dbReference>
<reference evidence="3" key="1">
    <citation type="submission" date="2018-02" db="EMBL/GenBank/DDBJ databases">
        <authorList>
            <person name="Seth-Smith MB H."/>
            <person name="Seth-Smith H."/>
        </authorList>
    </citation>
    <scope>NUCLEOTIDE SEQUENCE [LARGE SCALE GENOMIC DNA]</scope>
</reference>
<name>A0A447GD44_9MYCO</name>
<evidence type="ECO:0008006" key="4">
    <source>
        <dbReference type="Google" id="ProtNLM"/>
    </source>
</evidence>
<dbReference type="PANTHER" id="PTHR36566">
    <property type="entry name" value="NICKEL INSERTION PROTEIN-RELATED"/>
    <property type="match status" value="1"/>
</dbReference>
<dbReference type="RefSeq" id="WP_158016392.1">
    <property type="nucleotide sequence ID" value="NZ_CBCSKE010000041.1"/>
</dbReference>
<keyword evidence="3" id="KW-1185">Reference proteome</keyword>
<dbReference type="Proteomes" id="UP000269998">
    <property type="component" value="Chromosome"/>
</dbReference>
<gene>
    <name evidence="2" type="ORF">MB901379_01963</name>
</gene>
<dbReference type="EMBL" id="LR130759">
    <property type="protein sequence ID" value="VDM88401.1"/>
    <property type="molecule type" value="Genomic_DNA"/>
</dbReference>
<evidence type="ECO:0000313" key="2">
    <source>
        <dbReference type="EMBL" id="VDM88401.1"/>
    </source>
</evidence>
<proteinExistence type="predicted"/>
<dbReference type="Pfam" id="PF01969">
    <property type="entry name" value="Ni_insertion"/>
    <property type="match status" value="1"/>
</dbReference>
<dbReference type="PANTHER" id="PTHR36566:SF1">
    <property type="entry name" value="PYRIDINIUM-3,5-BISTHIOCARBOXYLIC ACID MONONUCLEOTIDE NICKEL INSERTION PROTEIN"/>
    <property type="match status" value="1"/>
</dbReference>
<dbReference type="NCBIfam" id="TIGR00299">
    <property type="entry name" value="nickel pincer cofactor biosynthesis protein LarC"/>
    <property type="match status" value="1"/>
</dbReference>
<evidence type="ECO:0000313" key="3">
    <source>
        <dbReference type="Proteomes" id="UP000269998"/>
    </source>
</evidence>
<keyword evidence="1" id="KW-0533">Nickel</keyword>
<sequence length="392" mass="41190">MIGWIDARAGVSGDMLLGALVDAGASLDSLQTAVGQLGLGITLTSTTCERAGIGATKVEVVADEDLPSWHLPEIQRLLGRVDRPTRATACDIFRRLAEAEARVHRIPLERVPFHKIGATLAGVVGIAAGFHRLGLEALHCSPVGLGSGIAPRVPDSLSTPAPAALELLKGLPVAAGPGITESATPMGAAVLATLVTAWGEMPPLIMFGAGYGAGQDNPIDIANVLRIVVGEPIDQPARTVLLETNVDDLDPRIWPYVIERLLAAGAYDAWLTPIIMKKGRPAHTLSVLAPRQRAAQLRAIVFRETSTIGLRESTVDKHHRLARSEGLVHIGGQPIRIKTARLDGESVNVNPEWRDVVAAAQALGQPAKQVLAAARRAASETAMTIVGAPPAP</sequence>
<dbReference type="OrthoDB" id="9765625at2"/>
<dbReference type="AlphaFoldDB" id="A0A447GD44"/>
<organism evidence="2 3">
    <name type="scientific">Mycobacterium basiliense</name>
    <dbReference type="NCBI Taxonomy" id="2094119"/>
    <lineage>
        <taxon>Bacteria</taxon>
        <taxon>Bacillati</taxon>
        <taxon>Actinomycetota</taxon>
        <taxon>Actinomycetes</taxon>
        <taxon>Mycobacteriales</taxon>
        <taxon>Mycobacteriaceae</taxon>
        <taxon>Mycobacterium</taxon>
    </lineage>
</organism>
<dbReference type="Gene3D" id="3.10.20.300">
    <property type="entry name" value="mk0293 like domain"/>
    <property type="match status" value="1"/>
</dbReference>
<dbReference type="KEGG" id="mbai:MB901379_01963"/>
<dbReference type="InterPro" id="IPR002822">
    <property type="entry name" value="Ni_insertion"/>
</dbReference>
<evidence type="ECO:0000256" key="1">
    <source>
        <dbReference type="ARBA" id="ARBA00022596"/>
    </source>
</evidence>
<accession>A0A447GD44</accession>
<protein>
    <recommendedName>
        <fullName evidence="4">Nickel-pincer cofactor biosynthesis protein LarC</fullName>
    </recommendedName>
</protein>